<dbReference type="RefSeq" id="WP_208565707.1">
    <property type="nucleotide sequence ID" value="NZ_JAGFWR010000001.1"/>
</dbReference>
<keyword evidence="2" id="KW-0347">Helicase</keyword>
<dbReference type="InterPro" id="IPR027417">
    <property type="entry name" value="P-loop_NTPase"/>
</dbReference>
<dbReference type="InterPro" id="IPR014001">
    <property type="entry name" value="Helicase_ATP-bd"/>
</dbReference>
<name>A0ABS3V3F3_9ACTN</name>
<dbReference type="SMART" id="SM00487">
    <property type="entry name" value="DEXDc"/>
    <property type="match status" value="1"/>
</dbReference>
<dbReference type="Pfam" id="PF22548">
    <property type="entry name" value="AEP-TOTE"/>
    <property type="match status" value="1"/>
</dbReference>
<evidence type="ECO:0000313" key="2">
    <source>
        <dbReference type="EMBL" id="MBO4160089.1"/>
    </source>
</evidence>
<evidence type="ECO:0000259" key="1">
    <source>
        <dbReference type="PROSITE" id="PS51192"/>
    </source>
</evidence>
<dbReference type="InterPro" id="IPR050742">
    <property type="entry name" value="Helicase_Restrict-Modif_Enz"/>
</dbReference>
<comment type="caution">
    <text evidence="2">The sequence shown here is derived from an EMBL/GenBank/DDBJ whole genome shotgun (WGS) entry which is preliminary data.</text>
</comment>
<dbReference type="PANTHER" id="PTHR47396:SF1">
    <property type="entry name" value="ATP-DEPENDENT HELICASE IRC3-RELATED"/>
    <property type="match status" value="1"/>
</dbReference>
<dbReference type="InterPro" id="IPR001650">
    <property type="entry name" value="Helicase_C-like"/>
</dbReference>
<dbReference type="CDD" id="cd18785">
    <property type="entry name" value="SF2_C"/>
    <property type="match status" value="1"/>
</dbReference>
<dbReference type="GO" id="GO:0004386">
    <property type="term" value="F:helicase activity"/>
    <property type="evidence" value="ECO:0007669"/>
    <property type="project" value="UniProtKB-KW"/>
</dbReference>
<dbReference type="Pfam" id="PF04851">
    <property type="entry name" value="ResIII"/>
    <property type="match status" value="1"/>
</dbReference>
<dbReference type="InterPro" id="IPR054347">
    <property type="entry name" value="TOTE_primase"/>
</dbReference>
<dbReference type="CDD" id="cd17926">
    <property type="entry name" value="DEXHc_RE"/>
    <property type="match status" value="1"/>
</dbReference>
<sequence>MGSVAEFVDLRREVERLRAENARLGRLLELRGQDTTAAPEQLSAPVEPPGLVTMTSPTRDKLALFADRFRARADVYAVRWNNARTGGAGWMPAVAGGWRKGMDRRGASYLPRTTEVVAAHLVGDVFMGLYPLMPGNTCHFVVADFDGPTAMLDALAYVKAARASTVPAAMEISQSGRGAHVWIFFTGAVPAATARAVGTVLLREAMVLRGSMDLRSYDRLFPNQDVLPEGGFGNLIAAPLQGLRRKDGLTTFLDLGTLEPYADQWAFLSTLDRLSPGDAEHVSRQAKQATTGADVATMSRSAATQVHPPLPSVVHAEVGAGLSIDARQLTPAALATFKHAAAMVNPKFYELQRLRKSTWDTPRFIQGYALTLDDHLVLPRGVRHTIATLVERAGSRLAVTDARNSGSEIDTAFTAELTSRQANAVGALLAHDDGILVAPPGSGKTVIACAVIAERNTSTLVLVDRKALADQWRTRVEQFLGIKPGQLGGGRRKLTGTVDIALLPSLARRDDVATLTQGYGHVIVDECHHLGAAAYEHSVKRIAAQFWLGLTATPTRRDGLGQLVTWQLGPVRHTLTDEEQGTLAAAIHADAGPRRALFIHETTFQPGDIDLDAPGALAEVHRRLALDEPRNTQIADDVAVALTRGRNCLVLTRRVAQVEALTALLAGRGHQALVLQGAMSTTERRIIVDRLDGAKTGDGLLVIGTTPFIGEGFDAPALDTLFLAGPISYDGLLVQCAGRVIRAAPGKDLAEVHDYHDPATPILAASLPRRMPGYRTLGFTPDMKAPRGGLP</sequence>
<accession>A0ABS3V3F3</accession>
<keyword evidence="2" id="KW-0547">Nucleotide-binding</keyword>
<organism evidence="2 3">
    <name type="scientific">Micromonospora antibiotica</name>
    <dbReference type="NCBI Taxonomy" id="2807623"/>
    <lineage>
        <taxon>Bacteria</taxon>
        <taxon>Bacillati</taxon>
        <taxon>Actinomycetota</taxon>
        <taxon>Actinomycetes</taxon>
        <taxon>Micromonosporales</taxon>
        <taxon>Micromonosporaceae</taxon>
        <taxon>Micromonospora</taxon>
    </lineage>
</organism>
<keyword evidence="2" id="KW-0378">Hydrolase</keyword>
<keyword evidence="3" id="KW-1185">Reference proteome</keyword>
<dbReference type="PANTHER" id="PTHR47396">
    <property type="entry name" value="TYPE I RESTRICTION ENZYME ECOKI R PROTEIN"/>
    <property type="match status" value="1"/>
</dbReference>
<dbReference type="EMBL" id="JAGFWR010000001">
    <property type="protein sequence ID" value="MBO4160089.1"/>
    <property type="molecule type" value="Genomic_DNA"/>
</dbReference>
<dbReference type="PROSITE" id="PS51192">
    <property type="entry name" value="HELICASE_ATP_BIND_1"/>
    <property type="match status" value="1"/>
</dbReference>
<gene>
    <name evidence="2" type="ORF">JQN83_04595</name>
</gene>
<feature type="domain" description="Helicase ATP-binding" evidence="1">
    <location>
        <begin position="425"/>
        <end position="558"/>
    </location>
</feature>
<keyword evidence="2" id="KW-0067">ATP-binding</keyword>
<dbReference type="Pfam" id="PF00271">
    <property type="entry name" value="Helicase_C"/>
    <property type="match status" value="1"/>
</dbReference>
<dbReference type="Proteomes" id="UP000671399">
    <property type="component" value="Unassembled WGS sequence"/>
</dbReference>
<evidence type="ECO:0000313" key="3">
    <source>
        <dbReference type="Proteomes" id="UP000671399"/>
    </source>
</evidence>
<protein>
    <submittedName>
        <fullName evidence="2">DEAD/DEAH box helicase</fullName>
    </submittedName>
</protein>
<proteinExistence type="predicted"/>
<reference evidence="2 3" key="1">
    <citation type="submission" date="2021-03" db="EMBL/GenBank/DDBJ databases">
        <authorList>
            <person name="Lee D.-H."/>
        </authorList>
    </citation>
    <scope>NUCLEOTIDE SEQUENCE [LARGE SCALE GENOMIC DNA]</scope>
    <source>
        <strain evidence="2 3">MMS20-R2-23</strain>
    </source>
</reference>
<dbReference type="Gene3D" id="3.40.50.300">
    <property type="entry name" value="P-loop containing nucleotide triphosphate hydrolases"/>
    <property type="match status" value="2"/>
</dbReference>
<dbReference type="InterPro" id="IPR006935">
    <property type="entry name" value="Helicase/UvrB_N"/>
</dbReference>
<dbReference type="SUPFAM" id="SSF52540">
    <property type="entry name" value="P-loop containing nucleoside triphosphate hydrolases"/>
    <property type="match status" value="1"/>
</dbReference>